<dbReference type="GO" id="GO:0051287">
    <property type="term" value="F:NAD binding"/>
    <property type="evidence" value="ECO:0007669"/>
    <property type="project" value="InterPro"/>
</dbReference>
<evidence type="ECO:0000259" key="5">
    <source>
        <dbReference type="Pfam" id="PF00389"/>
    </source>
</evidence>
<dbReference type="InterPro" id="IPR036291">
    <property type="entry name" value="NAD(P)-bd_dom_sf"/>
</dbReference>
<dbReference type="InterPro" id="IPR029753">
    <property type="entry name" value="D-isomer_DH_CS"/>
</dbReference>
<feature type="domain" description="D-isomer specific 2-hydroxyacid dehydrogenase NAD-binding" evidence="6">
    <location>
        <begin position="134"/>
        <end position="310"/>
    </location>
</feature>
<name>A0A1G7YMM8_9MICO</name>
<evidence type="ECO:0000256" key="2">
    <source>
        <dbReference type="ARBA" id="ARBA00023002"/>
    </source>
</evidence>
<evidence type="ECO:0000256" key="1">
    <source>
        <dbReference type="ARBA" id="ARBA00005854"/>
    </source>
</evidence>
<evidence type="ECO:0000256" key="4">
    <source>
        <dbReference type="RuleBase" id="RU003719"/>
    </source>
</evidence>
<dbReference type="EMBL" id="LT629692">
    <property type="protein sequence ID" value="SDG97763.1"/>
    <property type="molecule type" value="Genomic_DNA"/>
</dbReference>
<dbReference type="Gene3D" id="3.40.50.720">
    <property type="entry name" value="NAD(P)-binding Rossmann-like Domain"/>
    <property type="match status" value="2"/>
</dbReference>
<dbReference type="InterPro" id="IPR006140">
    <property type="entry name" value="D-isomer_DH_NAD-bd"/>
</dbReference>
<dbReference type="SUPFAM" id="SSF51735">
    <property type="entry name" value="NAD(P)-binding Rossmann-fold domains"/>
    <property type="match status" value="1"/>
</dbReference>
<keyword evidence="3" id="KW-0520">NAD</keyword>
<dbReference type="RefSeq" id="WP_091488904.1">
    <property type="nucleotide sequence ID" value="NZ_LT629692.1"/>
</dbReference>
<dbReference type="InterPro" id="IPR006139">
    <property type="entry name" value="D-isomer_2_OHA_DH_cat_dom"/>
</dbReference>
<protein>
    <submittedName>
        <fullName evidence="7">Phosphoglycerate dehydrogenase</fullName>
    </submittedName>
</protein>
<evidence type="ECO:0000313" key="7">
    <source>
        <dbReference type="EMBL" id="SDG97763.1"/>
    </source>
</evidence>
<evidence type="ECO:0000259" key="6">
    <source>
        <dbReference type="Pfam" id="PF02826"/>
    </source>
</evidence>
<dbReference type="GO" id="GO:0016616">
    <property type="term" value="F:oxidoreductase activity, acting on the CH-OH group of donors, NAD or NADP as acceptor"/>
    <property type="evidence" value="ECO:0007669"/>
    <property type="project" value="InterPro"/>
</dbReference>
<dbReference type="PANTHER" id="PTHR42789:SF1">
    <property type="entry name" value="D-ISOMER SPECIFIC 2-HYDROXYACID DEHYDROGENASE FAMILY PROTEIN (AFU_ORTHOLOGUE AFUA_6G10090)"/>
    <property type="match status" value="1"/>
</dbReference>
<feature type="domain" description="D-isomer specific 2-hydroxyacid dehydrogenase catalytic" evidence="5">
    <location>
        <begin position="54"/>
        <end position="339"/>
    </location>
</feature>
<keyword evidence="8" id="KW-1185">Reference proteome</keyword>
<dbReference type="Pfam" id="PF02826">
    <property type="entry name" value="2-Hacid_dh_C"/>
    <property type="match status" value="1"/>
</dbReference>
<dbReference type="AlphaFoldDB" id="A0A1G7YMM8"/>
<sequence length="354" mass="38780">MSGPSLRVGIVCNADTAQLYLSGPDLERLRDFADVDILEMNVPGDTWGRPQHVPELEQALVDFARNRDVLVVCHGSAFVSAAVIDAAPDLRIIGELEGDRFGHRIDMAAARAAGITVVDTTHSSSWPVSEWALALILVGLRQHGRFRDIIAGAQMSHDDYRTEPPARELTGRTVGMIGFGRIAWRLRELLEPFHVRVLAYDPFTPRELADALHVDFAPLERVMACEVVVCLAPATPTTTGMIGARELDLLPRDAVFVNVSRGVVVDRPALEAKAARGDAWFALDAHDPEPVAVDTPLRGMRNVFLSPHVGGMTWEAQPRFFTLMVDELERYVDGAEPRAQLTDRALQGRGSGLA</sequence>
<evidence type="ECO:0000313" key="8">
    <source>
        <dbReference type="Proteomes" id="UP000199009"/>
    </source>
</evidence>
<dbReference type="STRING" id="370764.SAMN04489810_1805"/>
<gene>
    <name evidence="7" type="ORF">SAMN04489810_1805</name>
</gene>
<proteinExistence type="inferred from homology"/>
<reference evidence="7 8" key="1">
    <citation type="submission" date="2016-10" db="EMBL/GenBank/DDBJ databases">
        <authorList>
            <person name="de Groot N.N."/>
        </authorList>
    </citation>
    <scope>NUCLEOTIDE SEQUENCE [LARGE SCALE GENOMIC DNA]</scope>
    <source>
        <strain evidence="7 8">DSM 23142</strain>
    </source>
</reference>
<evidence type="ECO:0000256" key="3">
    <source>
        <dbReference type="ARBA" id="ARBA00023027"/>
    </source>
</evidence>
<organism evidence="7 8">
    <name type="scientific">Microbacterium pygmaeum</name>
    <dbReference type="NCBI Taxonomy" id="370764"/>
    <lineage>
        <taxon>Bacteria</taxon>
        <taxon>Bacillati</taxon>
        <taxon>Actinomycetota</taxon>
        <taxon>Actinomycetes</taxon>
        <taxon>Micrococcales</taxon>
        <taxon>Microbacteriaceae</taxon>
        <taxon>Microbacterium</taxon>
    </lineage>
</organism>
<dbReference type="Proteomes" id="UP000199009">
    <property type="component" value="Chromosome I"/>
</dbReference>
<dbReference type="OrthoDB" id="4324715at2"/>
<dbReference type="PANTHER" id="PTHR42789">
    <property type="entry name" value="D-ISOMER SPECIFIC 2-HYDROXYACID DEHYDROGENASE FAMILY PROTEIN (AFU_ORTHOLOGUE AFUA_6G10090)"/>
    <property type="match status" value="1"/>
</dbReference>
<dbReference type="Pfam" id="PF00389">
    <property type="entry name" value="2-Hacid_dh"/>
    <property type="match status" value="1"/>
</dbReference>
<keyword evidence="2 4" id="KW-0560">Oxidoreductase</keyword>
<dbReference type="InterPro" id="IPR050857">
    <property type="entry name" value="D-2-hydroxyacid_DH"/>
</dbReference>
<dbReference type="PROSITE" id="PS00671">
    <property type="entry name" value="D_2_HYDROXYACID_DH_3"/>
    <property type="match status" value="1"/>
</dbReference>
<dbReference type="SUPFAM" id="SSF52283">
    <property type="entry name" value="Formate/glycerate dehydrogenase catalytic domain-like"/>
    <property type="match status" value="1"/>
</dbReference>
<comment type="similarity">
    <text evidence="1 4">Belongs to the D-isomer specific 2-hydroxyacid dehydrogenase family.</text>
</comment>
<accession>A0A1G7YMM8</accession>